<comment type="caution">
    <text evidence="1">The sequence shown here is derived from an EMBL/GenBank/DDBJ whole genome shotgun (WGS) entry which is preliminary data.</text>
</comment>
<dbReference type="Proteomes" id="UP001280121">
    <property type="component" value="Unassembled WGS sequence"/>
</dbReference>
<dbReference type="PANTHER" id="PTHR10775:SF182">
    <property type="entry name" value="TRANSPOSON, EN_SPM-LIKE, TRANSPOSASE-ASSOCIATED DOMAIN PROTEIN-RELATED"/>
    <property type="match status" value="1"/>
</dbReference>
<protein>
    <submittedName>
        <fullName evidence="1">Uncharacterized protein</fullName>
    </submittedName>
</protein>
<dbReference type="EMBL" id="JANJYI010000008">
    <property type="protein sequence ID" value="KAK2637862.1"/>
    <property type="molecule type" value="Genomic_DNA"/>
</dbReference>
<evidence type="ECO:0000313" key="2">
    <source>
        <dbReference type="Proteomes" id="UP001280121"/>
    </source>
</evidence>
<evidence type="ECO:0000313" key="1">
    <source>
        <dbReference type="EMBL" id="KAK2637862.1"/>
    </source>
</evidence>
<organism evidence="1 2">
    <name type="scientific">Dipteronia dyeriana</name>
    <dbReference type="NCBI Taxonomy" id="168575"/>
    <lineage>
        <taxon>Eukaryota</taxon>
        <taxon>Viridiplantae</taxon>
        <taxon>Streptophyta</taxon>
        <taxon>Embryophyta</taxon>
        <taxon>Tracheophyta</taxon>
        <taxon>Spermatophyta</taxon>
        <taxon>Magnoliopsida</taxon>
        <taxon>eudicotyledons</taxon>
        <taxon>Gunneridae</taxon>
        <taxon>Pentapetalae</taxon>
        <taxon>rosids</taxon>
        <taxon>malvids</taxon>
        <taxon>Sapindales</taxon>
        <taxon>Sapindaceae</taxon>
        <taxon>Hippocastanoideae</taxon>
        <taxon>Acereae</taxon>
        <taxon>Dipteronia</taxon>
    </lineage>
</organism>
<dbReference type="PANTHER" id="PTHR10775">
    <property type="entry name" value="OS08G0208400 PROTEIN"/>
    <property type="match status" value="1"/>
</dbReference>
<accession>A0AAD9WPM8</accession>
<dbReference type="AlphaFoldDB" id="A0AAD9WPM8"/>
<proteinExistence type="predicted"/>
<keyword evidence="2" id="KW-1185">Reference proteome</keyword>
<reference evidence="1" key="1">
    <citation type="journal article" date="2023" name="Plant J.">
        <title>Genome sequences and population genomics provide insights into the demographic history, inbreeding, and mutation load of two 'living fossil' tree species of Dipteronia.</title>
        <authorList>
            <person name="Feng Y."/>
            <person name="Comes H.P."/>
            <person name="Chen J."/>
            <person name="Zhu S."/>
            <person name="Lu R."/>
            <person name="Zhang X."/>
            <person name="Li P."/>
            <person name="Qiu J."/>
            <person name="Olsen K.M."/>
            <person name="Qiu Y."/>
        </authorList>
    </citation>
    <scope>NUCLEOTIDE SEQUENCE</scope>
    <source>
        <strain evidence="1">KIB01</strain>
    </source>
</reference>
<sequence>MMNLDGKTKESLNARRDLEEMGIRRVLHPMESNRKIVLSSTCYSMSNDEKKKLCWWLVNLKVLDSHSSNISRCVNAGENQISGMKTHDCHVFVERLLPLIVSEMLPRHVSEAVIKICEFFKNICANDLKDEDLECLETKLG</sequence>
<gene>
    <name evidence="1" type="ORF">Ddye_025657</name>
</gene>
<name>A0AAD9WPM8_9ROSI</name>